<evidence type="ECO:0000313" key="8">
    <source>
        <dbReference type="Proteomes" id="UP000594873"/>
    </source>
</evidence>
<keyword evidence="2" id="KW-0732">Signal</keyword>
<dbReference type="PRINTS" id="PR00811">
    <property type="entry name" value="BCTERIALGSPD"/>
</dbReference>
<dbReference type="GO" id="GO:0016020">
    <property type="term" value="C:membrane"/>
    <property type="evidence" value="ECO:0007669"/>
    <property type="project" value="UniProtKB-SubCell"/>
</dbReference>
<evidence type="ECO:0000256" key="1">
    <source>
        <dbReference type="ARBA" id="ARBA00004370"/>
    </source>
</evidence>
<dbReference type="PANTHER" id="PTHR30332">
    <property type="entry name" value="PROBABLE GENERAL SECRETION PATHWAY PROTEIN D"/>
    <property type="match status" value="1"/>
</dbReference>
<evidence type="ECO:0000256" key="3">
    <source>
        <dbReference type="ARBA" id="ARBA00023136"/>
    </source>
</evidence>
<keyword evidence="8" id="KW-1185">Reference proteome</keyword>
<dbReference type="AlphaFoldDB" id="A0A7T2GJ20"/>
<feature type="compositionally biased region" description="Polar residues" evidence="5">
    <location>
        <begin position="249"/>
        <end position="261"/>
    </location>
</feature>
<proteinExistence type="inferred from homology"/>
<name>A0A7T2GJ20_9SPHN</name>
<evidence type="ECO:0000313" key="7">
    <source>
        <dbReference type="EMBL" id="QPQ54756.1"/>
    </source>
</evidence>
<evidence type="ECO:0000256" key="4">
    <source>
        <dbReference type="RuleBase" id="RU004003"/>
    </source>
</evidence>
<organism evidence="7 8">
    <name type="scientific">Allosphingosinicella flava</name>
    <dbReference type="NCBI Taxonomy" id="2771430"/>
    <lineage>
        <taxon>Bacteria</taxon>
        <taxon>Pseudomonadati</taxon>
        <taxon>Pseudomonadota</taxon>
        <taxon>Alphaproteobacteria</taxon>
        <taxon>Sphingomonadales</taxon>
        <taxon>Sphingomonadaceae</taxon>
        <taxon>Allosphingosinicella</taxon>
    </lineage>
</organism>
<dbReference type="RefSeq" id="WP_200971388.1">
    <property type="nucleotide sequence ID" value="NZ_CP065592.1"/>
</dbReference>
<dbReference type="InterPro" id="IPR001775">
    <property type="entry name" value="GspD/PilQ"/>
</dbReference>
<sequence>MRAWPFLAIAGLICSPPPAGAQPRLQEWRPVRGSEPALDHQRKTLIAQLRSRPQDANLHLNYGRLLAADYIGRRKADWRAAAAAYEMALELDPSLSTARLELGRFYAHVGRFKLAAQLLAEHVAVQSGDLGAFGDLGLTGLRAGDFTLAAWAARKASGSPDNETRLKSGFVLSALNLPEGAQLLQGVEGAARAAGDAVYWQNAAALSLVAAAPPKGPAYSLEGAIPQVGGTPSSQGSAAVTDWRTCDNQPALSQNSSFSQYGGNSGSIGPSPLPPLPSPCAGQQPPRMAYIEAVIVRQREETNDSRGINLLNTLQVVANGRLRLGEERPGGTATSYPNFLTISLPANGLSYFLDILDNGSLRTDVLARPSLVALDRTPSIFFSGATITVPVSGQYSGTLQEKAIGVSLAVTPTFLSDDELLLAVDAGRSFLQPEIEADLEQGIQTGTNSVTANVRMRFGETLILSGLVEREDERETSKVPGLGDIPILNLAFKNKINRKLNNQVIILLTPRQPNASGSGPADDSNFAKRYDGRLAAALRRVAQQETPEADKLDGLARAFIAADLLDKLPSSLAGTEPRP</sequence>
<dbReference type="InterPro" id="IPR050810">
    <property type="entry name" value="Bact_Secretion_Sys_Channel"/>
</dbReference>
<dbReference type="Pfam" id="PF00263">
    <property type="entry name" value="Secretin"/>
    <property type="match status" value="1"/>
</dbReference>
<evidence type="ECO:0000256" key="2">
    <source>
        <dbReference type="ARBA" id="ARBA00022729"/>
    </source>
</evidence>
<dbReference type="InterPro" id="IPR004846">
    <property type="entry name" value="T2SS/T3SS_dom"/>
</dbReference>
<protein>
    <recommendedName>
        <fullName evidence="6">Type II/III secretion system secretin-like domain-containing protein</fullName>
    </recommendedName>
</protein>
<dbReference type="PANTHER" id="PTHR30332:SF24">
    <property type="entry name" value="SECRETIN GSPD-RELATED"/>
    <property type="match status" value="1"/>
</dbReference>
<dbReference type="SUPFAM" id="SSF48452">
    <property type="entry name" value="TPR-like"/>
    <property type="match status" value="1"/>
</dbReference>
<comment type="subcellular location">
    <subcellularLocation>
        <location evidence="1">Membrane</location>
    </subcellularLocation>
</comment>
<dbReference type="GO" id="GO:0009306">
    <property type="term" value="P:protein secretion"/>
    <property type="evidence" value="ECO:0007669"/>
    <property type="project" value="InterPro"/>
</dbReference>
<dbReference type="GO" id="GO:0015627">
    <property type="term" value="C:type II protein secretion system complex"/>
    <property type="evidence" value="ECO:0007669"/>
    <property type="project" value="TreeGrafter"/>
</dbReference>
<feature type="region of interest" description="Disordered" evidence="5">
    <location>
        <begin position="249"/>
        <end position="270"/>
    </location>
</feature>
<feature type="domain" description="Type II/III secretion system secretin-like" evidence="6">
    <location>
        <begin position="362"/>
        <end position="511"/>
    </location>
</feature>
<gene>
    <name evidence="7" type="ORF">IC614_10575</name>
</gene>
<keyword evidence="3" id="KW-0472">Membrane</keyword>
<dbReference type="InterPro" id="IPR011990">
    <property type="entry name" value="TPR-like_helical_dom_sf"/>
</dbReference>
<dbReference type="Gene3D" id="1.25.40.10">
    <property type="entry name" value="Tetratricopeptide repeat domain"/>
    <property type="match status" value="1"/>
</dbReference>
<dbReference type="Proteomes" id="UP000594873">
    <property type="component" value="Chromosome"/>
</dbReference>
<reference evidence="7 8" key="1">
    <citation type="submission" date="2020-11" db="EMBL/GenBank/DDBJ databases">
        <title>Genome seq and assembly of Sphingosinicella sp.</title>
        <authorList>
            <person name="Chhetri G."/>
        </authorList>
    </citation>
    <scope>NUCLEOTIDE SEQUENCE [LARGE SCALE GENOMIC DNA]</scope>
    <source>
        <strain evidence="7 8">UDD2</strain>
    </source>
</reference>
<accession>A0A7T2GJ20</accession>
<dbReference type="EMBL" id="CP065592">
    <property type="protein sequence ID" value="QPQ54756.1"/>
    <property type="molecule type" value="Genomic_DNA"/>
</dbReference>
<comment type="similarity">
    <text evidence="4">Belongs to the bacterial secretin family.</text>
</comment>
<evidence type="ECO:0000256" key="5">
    <source>
        <dbReference type="SAM" id="MobiDB-lite"/>
    </source>
</evidence>
<evidence type="ECO:0000259" key="6">
    <source>
        <dbReference type="Pfam" id="PF00263"/>
    </source>
</evidence>
<dbReference type="KEGG" id="sflv:IC614_10575"/>